<dbReference type="AlphaFoldDB" id="A0A0F7SGT0"/>
<accession>A0A0F7SGT0</accession>
<sequence>MTPTRQSSRRLMPFRDSVELSSLHSLTKALLAFPTLHEEFQTPLTISMIPSRESLDVARPSKEVLFSREVLHVTIKRLYRLQLALSRATSLRTSPAKGG</sequence>
<proteinExistence type="predicted"/>
<evidence type="ECO:0000313" key="1">
    <source>
        <dbReference type="EMBL" id="CDZ98121.1"/>
    </source>
</evidence>
<reference evidence="1" key="1">
    <citation type="submission" date="2014-08" db="EMBL/GenBank/DDBJ databases">
        <authorList>
            <person name="Sharma Rahul"/>
            <person name="Thines Marco"/>
        </authorList>
    </citation>
    <scope>NUCLEOTIDE SEQUENCE</scope>
</reference>
<organism evidence="1">
    <name type="scientific">Phaffia rhodozyma</name>
    <name type="common">Yeast</name>
    <name type="synonym">Xanthophyllomyces dendrorhous</name>
    <dbReference type="NCBI Taxonomy" id="264483"/>
    <lineage>
        <taxon>Eukaryota</taxon>
        <taxon>Fungi</taxon>
        <taxon>Dikarya</taxon>
        <taxon>Basidiomycota</taxon>
        <taxon>Agaricomycotina</taxon>
        <taxon>Tremellomycetes</taxon>
        <taxon>Cystofilobasidiales</taxon>
        <taxon>Mrakiaceae</taxon>
        <taxon>Phaffia</taxon>
    </lineage>
</organism>
<name>A0A0F7SGT0_PHARH</name>
<protein>
    <submittedName>
        <fullName evidence="1">Uncharacterized protein</fullName>
    </submittedName>
</protein>
<dbReference type="EMBL" id="LN483316">
    <property type="protein sequence ID" value="CDZ98121.1"/>
    <property type="molecule type" value="Genomic_DNA"/>
</dbReference>